<dbReference type="OrthoDB" id="6498296at2759"/>
<dbReference type="PANTHER" id="PTHR22948:SF29">
    <property type="entry name" value="FI02030P-RELATED"/>
    <property type="match status" value="1"/>
</dbReference>
<evidence type="ECO:0000256" key="1">
    <source>
        <dbReference type="SAM" id="MobiDB-lite"/>
    </source>
</evidence>
<gene>
    <name evidence="3" type="ORF">OSB1V03_LOCUS10629</name>
</gene>
<dbReference type="PANTHER" id="PTHR22948">
    <property type="entry name" value="TUDOR DOMAIN CONTAINING PROTEIN"/>
    <property type="match status" value="1"/>
</dbReference>
<dbReference type="EMBL" id="OC862426">
    <property type="protein sequence ID" value="CAD7630216.1"/>
    <property type="molecule type" value="Genomic_DNA"/>
</dbReference>
<dbReference type="EMBL" id="CAJPIZ010007851">
    <property type="protein sequence ID" value="CAG2110646.1"/>
    <property type="molecule type" value="Genomic_DNA"/>
</dbReference>
<reference evidence="3" key="1">
    <citation type="submission" date="2020-11" db="EMBL/GenBank/DDBJ databases">
        <authorList>
            <person name="Tran Van P."/>
        </authorList>
    </citation>
    <scope>NUCLEOTIDE SEQUENCE</scope>
</reference>
<protein>
    <recommendedName>
        <fullName evidence="2">Tudor domain-containing protein</fullName>
    </recommendedName>
</protein>
<accession>A0A7R9Q2W8</accession>
<feature type="domain" description="Tudor" evidence="2">
    <location>
        <begin position="226"/>
        <end position="348"/>
    </location>
</feature>
<name>A0A7R9Q2W8_9ACAR</name>
<dbReference type="Gene3D" id="2.30.30.140">
    <property type="match status" value="1"/>
</dbReference>
<dbReference type="Proteomes" id="UP000759131">
    <property type="component" value="Unassembled WGS sequence"/>
</dbReference>
<dbReference type="AlphaFoldDB" id="A0A7R9Q2W8"/>
<dbReference type="Pfam" id="PF00567">
    <property type="entry name" value="TUDOR"/>
    <property type="match status" value="1"/>
</dbReference>
<dbReference type="InterPro" id="IPR050621">
    <property type="entry name" value="Tudor_domain_containing"/>
</dbReference>
<evidence type="ECO:0000259" key="2">
    <source>
        <dbReference type="Pfam" id="PF00567"/>
    </source>
</evidence>
<feature type="region of interest" description="Disordered" evidence="1">
    <location>
        <begin position="156"/>
        <end position="204"/>
    </location>
</feature>
<organism evidence="3">
    <name type="scientific">Medioppia subpectinata</name>
    <dbReference type="NCBI Taxonomy" id="1979941"/>
    <lineage>
        <taxon>Eukaryota</taxon>
        <taxon>Metazoa</taxon>
        <taxon>Ecdysozoa</taxon>
        <taxon>Arthropoda</taxon>
        <taxon>Chelicerata</taxon>
        <taxon>Arachnida</taxon>
        <taxon>Acari</taxon>
        <taxon>Acariformes</taxon>
        <taxon>Sarcoptiformes</taxon>
        <taxon>Oribatida</taxon>
        <taxon>Brachypylina</taxon>
        <taxon>Oppioidea</taxon>
        <taxon>Oppiidae</taxon>
        <taxon>Medioppia</taxon>
    </lineage>
</organism>
<keyword evidence="4" id="KW-1185">Reference proteome</keyword>
<dbReference type="SUPFAM" id="SSF63748">
    <property type="entry name" value="Tudor/PWWP/MBT"/>
    <property type="match status" value="1"/>
</dbReference>
<dbReference type="Gene3D" id="2.40.50.90">
    <property type="match status" value="1"/>
</dbReference>
<dbReference type="InterPro" id="IPR035437">
    <property type="entry name" value="SNase_OB-fold_sf"/>
</dbReference>
<dbReference type="InterPro" id="IPR002999">
    <property type="entry name" value="Tudor"/>
</dbReference>
<feature type="compositionally biased region" description="Low complexity" evidence="1">
    <location>
        <begin position="172"/>
        <end position="187"/>
    </location>
</feature>
<proteinExistence type="predicted"/>
<evidence type="ECO:0000313" key="3">
    <source>
        <dbReference type="EMBL" id="CAD7630216.1"/>
    </source>
</evidence>
<dbReference type="GO" id="GO:0005737">
    <property type="term" value="C:cytoplasm"/>
    <property type="evidence" value="ECO:0007669"/>
    <property type="project" value="UniProtKB-ARBA"/>
</dbReference>
<evidence type="ECO:0000313" key="4">
    <source>
        <dbReference type="Proteomes" id="UP000759131"/>
    </source>
</evidence>
<sequence length="423" mass="46621">MSSQTITTMSSFETNLSPNLTQMSENESKVMIIERIIAILSENKLKSWFDVGIRDEYQSRYGRPLPDNWIQVLQDCGRDVIDISVINCSNVTKTLIALPIRSVRKSTDASTPMDVSSPTKPMNMAAAKTAASATSRPNGAQRTEQIVVPNVAKTTPNRIQYDPKPVPQMGRNGASNANQRAAAVDAALPPQRSTPSVRSEDMLSGDQRPIPAPILPSVNPKPVQNEDFFDLVVLLVATPKNFIVVPFDNVAVGSAFLRLKQSMQEFYETDDNRIELSPALVHNGLYVAGKARDTWYRMQVRNVCRDPFQVIGYLCDYGEQLILDIKDIQPLYSQFRDLPAQAIRASLADVEPVGSDWDVMTSVEFRRMVEKRPFVGTVFAISQVDGQPVLSLSLCDTSNADQDVYVGAALIAKGLAKPVVTAL</sequence>